<keyword evidence="1" id="KW-0732">Signal</keyword>
<proteinExistence type="predicted"/>
<organism evidence="2 3">
    <name type="scientific">Actinoallomurus oryzae</name>
    <dbReference type="NCBI Taxonomy" id="502180"/>
    <lineage>
        <taxon>Bacteria</taxon>
        <taxon>Bacillati</taxon>
        <taxon>Actinomycetota</taxon>
        <taxon>Actinomycetes</taxon>
        <taxon>Streptosporangiales</taxon>
        <taxon>Thermomonosporaceae</taxon>
        <taxon>Actinoallomurus</taxon>
    </lineage>
</organism>
<accession>A0ABP8PUS7</accession>
<protein>
    <recommendedName>
        <fullName evidence="4">DUF4352 domain-containing protein</fullName>
    </recommendedName>
</protein>
<dbReference type="InterPro" id="IPR029050">
    <property type="entry name" value="Immunoprotect_excell_Ig-like"/>
</dbReference>
<gene>
    <name evidence="2" type="ORF">GCM10023191_028820</name>
</gene>
<evidence type="ECO:0000313" key="3">
    <source>
        <dbReference type="Proteomes" id="UP001500503"/>
    </source>
</evidence>
<evidence type="ECO:0000313" key="2">
    <source>
        <dbReference type="EMBL" id="GAA4492587.1"/>
    </source>
</evidence>
<dbReference type="Gene3D" id="2.60.40.1240">
    <property type="match status" value="1"/>
</dbReference>
<evidence type="ECO:0008006" key="4">
    <source>
        <dbReference type="Google" id="ProtNLM"/>
    </source>
</evidence>
<name>A0ABP8PUS7_9ACTN</name>
<dbReference type="EMBL" id="BAABHF010000017">
    <property type="protein sequence ID" value="GAA4492587.1"/>
    <property type="molecule type" value="Genomic_DNA"/>
</dbReference>
<dbReference type="Proteomes" id="UP001500503">
    <property type="component" value="Unassembled WGS sequence"/>
</dbReference>
<sequence length="125" mass="13415">MRNGETRFRVRVTSARTVRGFNRDGSRERAKAGQRLVVIMITATNIGRRPSRLDAGNSEPVDLVGADGKTYYPGRSWGRPILIFPGRSLTEPYVFPVPAGVGPASATVTLFGGTGLPSTAGLRMP</sequence>
<evidence type="ECO:0000256" key="1">
    <source>
        <dbReference type="ARBA" id="ARBA00022729"/>
    </source>
</evidence>
<comment type="caution">
    <text evidence="2">The sequence shown here is derived from an EMBL/GenBank/DDBJ whole genome shotgun (WGS) entry which is preliminary data.</text>
</comment>
<keyword evidence="3" id="KW-1185">Reference proteome</keyword>
<reference evidence="3" key="1">
    <citation type="journal article" date="2019" name="Int. J. Syst. Evol. Microbiol.">
        <title>The Global Catalogue of Microorganisms (GCM) 10K type strain sequencing project: providing services to taxonomists for standard genome sequencing and annotation.</title>
        <authorList>
            <consortium name="The Broad Institute Genomics Platform"/>
            <consortium name="The Broad Institute Genome Sequencing Center for Infectious Disease"/>
            <person name="Wu L."/>
            <person name="Ma J."/>
        </authorList>
    </citation>
    <scope>NUCLEOTIDE SEQUENCE [LARGE SCALE GENOMIC DNA]</scope>
    <source>
        <strain evidence="3">JCM 17933</strain>
    </source>
</reference>